<evidence type="ECO:0000313" key="1">
    <source>
        <dbReference type="EMBL" id="QMV33091.1"/>
    </source>
</evidence>
<protein>
    <submittedName>
        <fullName evidence="1">Uncharacterized protein</fullName>
    </submittedName>
</protein>
<reference evidence="1 2" key="1">
    <citation type="submission" date="2020-07" db="EMBL/GenBank/DDBJ databases">
        <title>Ralstonia phages.</title>
        <authorList>
            <person name="Trotereau A."/>
            <person name="Boyer C."/>
            <person name="Torres-Barcelo C."/>
        </authorList>
    </citation>
    <scope>NUCLEOTIDE SEQUENCE [LARGE SCALE GENOMIC DNA]</scope>
</reference>
<organism evidence="1 2">
    <name type="scientific">Ralstonia phage Firinga</name>
    <dbReference type="NCBI Taxonomy" id="2759725"/>
    <lineage>
        <taxon>Viruses</taxon>
        <taxon>Duplodnaviria</taxon>
        <taxon>Heunggongvirae</taxon>
        <taxon>Uroviricota</taxon>
        <taxon>Caudoviricetes</taxon>
        <taxon>Firingavirus</taxon>
        <taxon>Firingavirus firinga</taxon>
    </lineage>
</organism>
<proteinExistence type="predicted"/>
<name>A0A7G5B9W8_9CAUD</name>
<evidence type="ECO:0000313" key="2">
    <source>
        <dbReference type="Proteomes" id="UP000515649"/>
    </source>
</evidence>
<sequence>MAVSIVKLFSPTQLGTAVATIYTAPTNPASTVKNGRVRLTNTSASAATATLYTVPSGGAASAGNECLAAVSIPAGQNLDIDFPSLGPGDTLQGLSGTASAITISEMGGVVYS</sequence>
<dbReference type="EMBL" id="MT740737">
    <property type="protein sequence ID" value="QMV33091.1"/>
    <property type="molecule type" value="Genomic_DNA"/>
</dbReference>
<gene>
    <name evidence="1" type="ORF">18C_00023</name>
</gene>
<accession>A0A7G5B9W8</accession>
<keyword evidence="2" id="KW-1185">Reference proteome</keyword>
<dbReference type="Proteomes" id="UP000515649">
    <property type="component" value="Segment"/>
</dbReference>